<dbReference type="Gene3D" id="3.40.50.2000">
    <property type="entry name" value="Glycogen Phosphorylase B"/>
    <property type="match status" value="1"/>
</dbReference>
<gene>
    <name evidence="1" type="ORF">HaLaN_12030</name>
</gene>
<sequence length="106" mass="11472">VEAMAMGLPVIATNASGVTAYLDAQVGYPVPFTLVPVPEGSRWAEPDVTSLQVLMGTVVDNPAEAQRRGQAARQRMLHRYSPAVVAGQLWAQFQRINAQLDRGRSP</sequence>
<proteinExistence type="predicted"/>
<organism evidence="1 2">
    <name type="scientific">Haematococcus lacustris</name>
    <name type="common">Green alga</name>
    <name type="synonym">Haematococcus pluvialis</name>
    <dbReference type="NCBI Taxonomy" id="44745"/>
    <lineage>
        <taxon>Eukaryota</taxon>
        <taxon>Viridiplantae</taxon>
        <taxon>Chlorophyta</taxon>
        <taxon>core chlorophytes</taxon>
        <taxon>Chlorophyceae</taxon>
        <taxon>CS clade</taxon>
        <taxon>Chlamydomonadales</taxon>
        <taxon>Haematococcaceae</taxon>
        <taxon>Haematococcus</taxon>
    </lineage>
</organism>
<evidence type="ECO:0000313" key="1">
    <source>
        <dbReference type="EMBL" id="GFH15740.1"/>
    </source>
</evidence>
<dbReference type="AlphaFoldDB" id="A0A699Z280"/>
<reference evidence="1 2" key="1">
    <citation type="submission" date="2020-02" db="EMBL/GenBank/DDBJ databases">
        <title>Draft genome sequence of Haematococcus lacustris strain NIES-144.</title>
        <authorList>
            <person name="Morimoto D."/>
            <person name="Nakagawa S."/>
            <person name="Yoshida T."/>
            <person name="Sawayama S."/>
        </authorList>
    </citation>
    <scope>NUCLEOTIDE SEQUENCE [LARGE SCALE GENOMIC DNA]</scope>
    <source>
        <strain evidence="1 2">NIES-144</strain>
    </source>
</reference>
<protein>
    <submittedName>
        <fullName evidence="1">Glycosyl transferase, family 1</fullName>
    </submittedName>
</protein>
<dbReference type="EMBL" id="BLLF01000893">
    <property type="protein sequence ID" value="GFH15740.1"/>
    <property type="molecule type" value="Genomic_DNA"/>
</dbReference>
<dbReference type="PANTHER" id="PTHR46656:SF3">
    <property type="entry name" value="PUTATIVE-RELATED"/>
    <property type="match status" value="1"/>
</dbReference>
<evidence type="ECO:0000313" key="2">
    <source>
        <dbReference type="Proteomes" id="UP000485058"/>
    </source>
</evidence>
<name>A0A699Z280_HAELA</name>
<comment type="caution">
    <text evidence="1">The sequence shown here is derived from an EMBL/GenBank/DDBJ whole genome shotgun (WGS) entry which is preliminary data.</text>
</comment>
<dbReference type="PANTHER" id="PTHR46656">
    <property type="entry name" value="PUTATIVE-RELATED"/>
    <property type="match status" value="1"/>
</dbReference>
<accession>A0A699Z280</accession>
<keyword evidence="2" id="KW-1185">Reference proteome</keyword>
<keyword evidence="1" id="KW-0808">Transferase</keyword>
<dbReference type="Proteomes" id="UP000485058">
    <property type="component" value="Unassembled WGS sequence"/>
</dbReference>
<dbReference type="GO" id="GO:0016740">
    <property type="term" value="F:transferase activity"/>
    <property type="evidence" value="ECO:0007669"/>
    <property type="project" value="UniProtKB-KW"/>
</dbReference>
<feature type="non-terminal residue" evidence="1">
    <location>
        <position position="1"/>
    </location>
</feature>
<dbReference type="SUPFAM" id="SSF53756">
    <property type="entry name" value="UDP-Glycosyltransferase/glycogen phosphorylase"/>
    <property type="match status" value="1"/>
</dbReference>